<protein>
    <submittedName>
        <fullName evidence="2">Uncharacterized protein</fullName>
    </submittedName>
</protein>
<sequence>MQSKYQHIEWLQLDDKGVVTECAIMKRFENGDLLFFSLAGLDNIDRGRLLKIVTRRDSQMYELWDLMSHVTLGNGMNALTYFHQLTKVLTPSGQIIEPSLVRRGVPGKMQIADLTLTQAADIEQGPVDEKHAQVAGETKKGIKKAKK</sequence>
<gene>
    <name evidence="2" type="ORF">LCGC14_1183370</name>
</gene>
<proteinExistence type="predicted"/>
<name>A0A0F9M998_9ZZZZ</name>
<evidence type="ECO:0000256" key="1">
    <source>
        <dbReference type="SAM" id="MobiDB-lite"/>
    </source>
</evidence>
<reference evidence="2" key="1">
    <citation type="journal article" date="2015" name="Nature">
        <title>Complex archaea that bridge the gap between prokaryotes and eukaryotes.</title>
        <authorList>
            <person name="Spang A."/>
            <person name="Saw J.H."/>
            <person name="Jorgensen S.L."/>
            <person name="Zaremba-Niedzwiedzka K."/>
            <person name="Martijn J."/>
            <person name="Lind A.E."/>
            <person name="van Eijk R."/>
            <person name="Schleper C."/>
            <person name="Guy L."/>
            <person name="Ettema T.J."/>
        </authorList>
    </citation>
    <scope>NUCLEOTIDE SEQUENCE</scope>
</reference>
<evidence type="ECO:0000313" key="2">
    <source>
        <dbReference type="EMBL" id="KKM95921.1"/>
    </source>
</evidence>
<feature type="region of interest" description="Disordered" evidence="1">
    <location>
        <begin position="127"/>
        <end position="147"/>
    </location>
</feature>
<comment type="caution">
    <text evidence="2">The sequence shown here is derived from an EMBL/GenBank/DDBJ whole genome shotgun (WGS) entry which is preliminary data.</text>
</comment>
<dbReference type="AlphaFoldDB" id="A0A0F9M998"/>
<dbReference type="EMBL" id="LAZR01005947">
    <property type="protein sequence ID" value="KKM95921.1"/>
    <property type="molecule type" value="Genomic_DNA"/>
</dbReference>
<feature type="compositionally biased region" description="Basic and acidic residues" evidence="1">
    <location>
        <begin position="127"/>
        <end position="140"/>
    </location>
</feature>
<accession>A0A0F9M998</accession>
<organism evidence="2">
    <name type="scientific">marine sediment metagenome</name>
    <dbReference type="NCBI Taxonomy" id="412755"/>
    <lineage>
        <taxon>unclassified sequences</taxon>
        <taxon>metagenomes</taxon>
        <taxon>ecological metagenomes</taxon>
    </lineage>
</organism>